<dbReference type="InterPro" id="IPR041120">
    <property type="entry name" value="PIN_9"/>
</dbReference>
<evidence type="ECO:0000313" key="2">
    <source>
        <dbReference type="EMBL" id="SVA04478.1"/>
    </source>
</evidence>
<name>A0A381SMF9_9ZZZZ</name>
<gene>
    <name evidence="2" type="ORF">METZ01_LOCUS57332</name>
</gene>
<dbReference type="Pfam" id="PF18477">
    <property type="entry name" value="PIN_9"/>
    <property type="match status" value="1"/>
</dbReference>
<feature type="domain" description="VapC9 PIN-like" evidence="1">
    <location>
        <begin position="4"/>
        <end position="110"/>
    </location>
</feature>
<reference evidence="2" key="1">
    <citation type="submission" date="2018-05" db="EMBL/GenBank/DDBJ databases">
        <authorList>
            <person name="Lanie J.A."/>
            <person name="Ng W.-L."/>
            <person name="Kazmierczak K.M."/>
            <person name="Andrzejewski T.M."/>
            <person name="Davidsen T.M."/>
            <person name="Wayne K.J."/>
            <person name="Tettelin H."/>
            <person name="Glass J.I."/>
            <person name="Rusch D."/>
            <person name="Podicherti R."/>
            <person name="Tsui H.-C.T."/>
            <person name="Winkler M.E."/>
        </authorList>
    </citation>
    <scope>NUCLEOTIDE SEQUENCE</scope>
</reference>
<proteinExistence type="predicted"/>
<accession>A0A381SMF9</accession>
<dbReference type="EMBL" id="UINC01003229">
    <property type="protein sequence ID" value="SVA04478.1"/>
    <property type="molecule type" value="Genomic_DNA"/>
</dbReference>
<dbReference type="SUPFAM" id="SSF88723">
    <property type="entry name" value="PIN domain-like"/>
    <property type="match status" value="1"/>
</dbReference>
<evidence type="ECO:0000259" key="1">
    <source>
        <dbReference type="Pfam" id="PF18477"/>
    </source>
</evidence>
<protein>
    <recommendedName>
        <fullName evidence="1">VapC9 PIN-like domain-containing protein</fullName>
    </recommendedName>
</protein>
<sequence length="121" mass="13219">MKTVLVDTNLILWTFSGGPDFRNAIAEVAPGYDVAVPSCVITELEKLGTKQAKTALEYCKTLDVIDIGKGYADKMLISASESGYVIATNDKGLLEELEKRSLNALRIRGKTRLIPTESELI</sequence>
<dbReference type="Gene3D" id="3.40.50.1010">
    <property type="entry name" value="5'-nuclease"/>
    <property type="match status" value="1"/>
</dbReference>
<dbReference type="InterPro" id="IPR029060">
    <property type="entry name" value="PIN-like_dom_sf"/>
</dbReference>
<dbReference type="AlphaFoldDB" id="A0A381SMF9"/>
<organism evidence="2">
    <name type="scientific">marine metagenome</name>
    <dbReference type="NCBI Taxonomy" id="408172"/>
    <lineage>
        <taxon>unclassified sequences</taxon>
        <taxon>metagenomes</taxon>
        <taxon>ecological metagenomes</taxon>
    </lineage>
</organism>